<comment type="subcellular location">
    <subcellularLocation>
        <location evidence="1">Cell inner membrane</location>
        <topology evidence="1">Multi-pass membrane protein</topology>
    </subcellularLocation>
</comment>
<dbReference type="GO" id="GO:0007165">
    <property type="term" value="P:signal transduction"/>
    <property type="evidence" value="ECO:0007669"/>
    <property type="project" value="UniProtKB-KW"/>
</dbReference>
<keyword evidence="3 5" id="KW-0807">Transducer</keyword>
<evidence type="ECO:0000256" key="5">
    <source>
        <dbReference type="PROSITE-ProRule" id="PRU00284"/>
    </source>
</evidence>
<feature type="domain" description="HAMP" evidence="9">
    <location>
        <begin position="217"/>
        <end position="269"/>
    </location>
</feature>
<dbReference type="KEGG" id="dbk:DGMP_28470"/>
<dbReference type="SMART" id="SM00304">
    <property type="entry name" value="HAMP"/>
    <property type="match status" value="2"/>
</dbReference>
<evidence type="ECO:0000313" key="11">
    <source>
        <dbReference type="Proteomes" id="UP000826725"/>
    </source>
</evidence>
<evidence type="ECO:0000259" key="9">
    <source>
        <dbReference type="PROSITE" id="PS50885"/>
    </source>
</evidence>
<gene>
    <name evidence="10" type="ORF">DGMP_28470</name>
</gene>
<dbReference type="InterPro" id="IPR000727">
    <property type="entry name" value="T_SNARE_dom"/>
</dbReference>
<dbReference type="GO" id="GO:0005886">
    <property type="term" value="C:plasma membrane"/>
    <property type="evidence" value="ECO:0007669"/>
    <property type="project" value="UniProtKB-SubCell"/>
</dbReference>
<reference evidence="10" key="1">
    <citation type="submission" date="2020-09" db="EMBL/GenBank/DDBJ databases">
        <title>Desulfogranum mesoprofundum gen. nov., sp. nov., a novel mesophilic, sulfate-reducing chemolithoautotroph isolated from a deep-sea hydrothermal vent chimney in the Suiyo Seamount.</title>
        <authorList>
            <person name="Hashimoto Y."/>
            <person name="Nakagawa S."/>
        </authorList>
    </citation>
    <scope>NUCLEOTIDE SEQUENCE</scope>
    <source>
        <strain evidence="10">KT2</strain>
    </source>
</reference>
<keyword evidence="11" id="KW-1185">Reference proteome</keyword>
<dbReference type="SMART" id="SM00283">
    <property type="entry name" value="MA"/>
    <property type="match status" value="1"/>
</dbReference>
<dbReference type="PANTHER" id="PTHR32089:SF112">
    <property type="entry name" value="LYSOZYME-LIKE PROTEIN-RELATED"/>
    <property type="match status" value="1"/>
</dbReference>
<dbReference type="InterPro" id="IPR003660">
    <property type="entry name" value="HAMP_dom"/>
</dbReference>
<feature type="transmembrane region" description="Helical" evidence="6">
    <location>
        <begin position="198"/>
        <end position="216"/>
    </location>
</feature>
<keyword evidence="6" id="KW-0812">Transmembrane</keyword>
<evidence type="ECO:0000256" key="4">
    <source>
        <dbReference type="ARBA" id="ARBA00029447"/>
    </source>
</evidence>
<dbReference type="Pfam" id="PF00672">
    <property type="entry name" value="HAMP"/>
    <property type="match status" value="1"/>
</dbReference>
<dbReference type="PROSITE" id="PS50111">
    <property type="entry name" value="CHEMOTAXIS_TRANSDUC_2"/>
    <property type="match status" value="1"/>
</dbReference>
<evidence type="ECO:0000256" key="6">
    <source>
        <dbReference type="SAM" id="Phobius"/>
    </source>
</evidence>
<keyword evidence="2" id="KW-1003">Cell membrane</keyword>
<feature type="transmembrane region" description="Helical" evidence="6">
    <location>
        <begin position="21"/>
        <end position="41"/>
    </location>
</feature>
<name>A0A8D5FUY2_9BACT</name>
<dbReference type="InterPro" id="IPR004089">
    <property type="entry name" value="MCPsignal_dom"/>
</dbReference>
<dbReference type="EMBL" id="AP024086">
    <property type="protein sequence ID" value="BCL62154.1"/>
    <property type="molecule type" value="Genomic_DNA"/>
</dbReference>
<evidence type="ECO:0000259" key="8">
    <source>
        <dbReference type="PROSITE" id="PS50192"/>
    </source>
</evidence>
<evidence type="ECO:0000259" key="7">
    <source>
        <dbReference type="PROSITE" id="PS50111"/>
    </source>
</evidence>
<feature type="domain" description="T-SNARE coiled-coil homology" evidence="8">
    <location>
        <begin position="447"/>
        <end position="509"/>
    </location>
</feature>
<evidence type="ECO:0000313" key="10">
    <source>
        <dbReference type="EMBL" id="BCL62154.1"/>
    </source>
</evidence>
<evidence type="ECO:0008006" key="12">
    <source>
        <dbReference type="Google" id="ProtNLM"/>
    </source>
</evidence>
<dbReference type="PANTHER" id="PTHR32089">
    <property type="entry name" value="METHYL-ACCEPTING CHEMOTAXIS PROTEIN MCPB"/>
    <property type="match status" value="1"/>
</dbReference>
<evidence type="ECO:0000256" key="1">
    <source>
        <dbReference type="ARBA" id="ARBA00004429"/>
    </source>
</evidence>
<keyword evidence="6" id="KW-0472">Membrane</keyword>
<protein>
    <recommendedName>
        <fullName evidence="12">Methyl-accepting chemotaxis protein</fullName>
    </recommendedName>
</protein>
<proteinExistence type="inferred from homology"/>
<dbReference type="PROSITE" id="PS50192">
    <property type="entry name" value="T_SNARE"/>
    <property type="match status" value="1"/>
</dbReference>
<organism evidence="10 11">
    <name type="scientific">Desulfomarina profundi</name>
    <dbReference type="NCBI Taxonomy" id="2772557"/>
    <lineage>
        <taxon>Bacteria</taxon>
        <taxon>Pseudomonadati</taxon>
        <taxon>Thermodesulfobacteriota</taxon>
        <taxon>Desulfobulbia</taxon>
        <taxon>Desulfobulbales</taxon>
        <taxon>Desulfobulbaceae</taxon>
        <taxon>Desulfomarina</taxon>
    </lineage>
</organism>
<dbReference type="Pfam" id="PF00015">
    <property type="entry name" value="MCPsignal"/>
    <property type="match status" value="1"/>
</dbReference>
<evidence type="ECO:0000256" key="2">
    <source>
        <dbReference type="ARBA" id="ARBA00022519"/>
    </source>
</evidence>
<dbReference type="AlphaFoldDB" id="A0A8D5FUY2"/>
<feature type="domain" description="Methyl-accepting transducer" evidence="7">
    <location>
        <begin position="288"/>
        <end position="524"/>
    </location>
</feature>
<comment type="similarity">
    <text evidence="4">Belongs to the methyl-accepting chemotaxis (MCP) protein family.</text>
</comment>
<dbReference type="Proteomes" id="UP000826725">
    <property type="component" value="Chromosome"/>
</dbReference>
<keyword evidence="6" id="KW-1133">Transmembrane helix</keyword>
<dbReference type="RefSeq" id="WP_228854541.1">
    <property type="nucleotide sequence ID" value="NZ_AP024086.1"/>
</dbReference>
<keyword evidence="2" id="KW-0997">Cell inner membrane</keyword>
<accession>A0A8D5FUY2</accession>
<evidence type="ECO:0000256" key="3">
    <source>
        <dbReference type="ARBA" id="ARBA00023224"/>
    </source>
</evidence>
<dbReference type="CDD" id="cd06225">
    <property type="entry name" value="HAMP"/>
    <property type="match status" value="1"/>
</dbReference>
<sequence>MYPDIVVQLFSGVNQMQNLKLVYKLSTGFILIIAVMIILALSNGFANSRIEDNALDQSEIFIPVVSNLNQLTNNFTTVRTRFLLYGTEEKMQYMQDGLNHLKIVKKNLATLINLIGNHPELKKQQDPIERFVQLLDNYETTYRNLRKKQDKTVLTQAEETGDEIIKLCNVMTEKATKRLNEMAVSSVQITKSAQTSNIVGVGLGVFLSMIISFFLTSSVKKPIIQCASFADKLAEGDFTIKIGMDRKDEAGQLAASMDRIVENVGSMIGDITTGVETLASSATELTTISEQMASGAEQTTARAETVATAAEEMSANMNTVAAATEEAVTNVSIVATSTDELTSAISEIAQNTAKANQITSTAVGDVEDASEKVGKLGDAATEVGKVTETITEISDQTNLLALNATIEAARAGEAGKGFAVVANEIKDLAKQTAEATGEIRYRINSIQESTQGTVDQISQISSVIKEINGIVSTIAAAVEEQSATTEEISNNMNQATLGLQEVTENVAQSSSVSGEIAQDILKVNSEAGEMTEASGQVRLSIQELSKLAEELRAISTNFRVDDKR</sequence>
<dbReference type="PROSITE" id="PS50885">
    <property type="entry name" value="HAMP"/>
    <property type="match status" value="1"/>
</dbReference>